<feature type="compositionally biased region" description="Polar residues" evidence="1">
    <location>
        <begin position="418"/>
        <end position="428"/>
    </location>
</feature>
<evidence type="ECO:0000256" key="1">
    <source>
        <dbReference type="SAM" id="MobiDB-lite"/>
    </source>
</evidence>
<feature type="compositionally biased region" description="Basic and acidic residues" evidence="1">
    <location>
        <begin position="650"/>
        <end position="660"/>
    </location>
</feature>
<evidence type="ECO:0000313" key="2">
    <source>
        <dbReference type="EMBL" id="GFR71112.1"/>
    </source>
</evidence>
<keyword evidence="3" id="KW-1185">Reference proteome</keyword>
<feature type="compositionally biased region" description="Low complexity" evidence="1">
    <location>
        <begin position="1769"/>
        <end position="1779"/>
    </location>
</feature>
<feature type="region of interest" description="Disordered" evidence="1">
    <location>
        <begin position="643"/>
        <end position="664"/>
    </location>
</feature>
<feature type="compositionally biased region" description="Polar residues" evidence="1">
    <location>
        <begin position="1352"/>
        <end position="1367"/>
    </location>
</feature>
<feature type="compositionally biased region" description="Basic residues" evidence="1">
    <location>
        <begin position="3089"/>
        <end position="3102"/>
    </location>
</feature>
<feature type="compositionally biased region" description="Basic and acidic residues" evidence="1">
    <location>
        <begin position="4802"/>
        <end position="4820"/>
    </location>
</feature>
<feature type="region of interest" description="Disordered" evidence="1">
    <location>
        <begin position="1496"/>
        <end position="1523"/>
    </location>
</feature>
<feature type="compositionally biased region" description="Polar residues" evidence="1">
    <location>
        <begin position="477"/>
        <end position="499"/>
    </location>
</feature>
<feature type="region of interest" description="Disordered" evidence="1">
    <location>
        <begin position="4615"/>
        <end position="4646"/>
    </location>
</feature>
<feature type="region of interest" description="Disordered" evidence="1">
    <location>
        <begin position="1180"/>
        <end position="1209"/>
    </location>
</feature>
<feature type="compositionally biased region" description="Polar residues" evidence="1">
    <location>
        <begin position="1072"/>
        <end position="1093"/>
    </location>
</feature>
<feature type="region of interest" description="Disordered" evidence="1">
    <location>
        <begin position="203"/>
        <end position="273"/>
    </location>
</feature>
<feature type="compositionally biased region" description="Polar residues" evidence="1">
    <location>
        <begin position="3073"/>
        <end position="3088"/>
    </location>
</feature>
<feature type="compositionally biased region" description="Low complexity" evidence="1">
    <location>
        <begin position="4617"/>
        <end position="4646"/>
    </location>
</feature>
<feature type="region of interest" description="Disordered" evidence="1">
    <location>
        <begin position="4249"/>
        <end position="4271"/>
    </location>
</feature>
<feature type="compositionally biased region" description="Basic residues" evidence="1">
    <location>
        <begin position="5357"/>
        <end position="5369"/>
    </location>
</feature>
<feature type="region of interest" description="Disordered" evidence="1">
    <location>
        <begin position="589"/>
        <end position="630"/>
    </location>
</feature>
<feature type="compositionally biased region" description="Polar residues" evidence="1">
    <location>
        <begin position="946"/>
        <end position="955"/>
    </location>
</feature>
<organism evidence="2 3">
    <name type="scientific">Elysia marginata</name>
    <dbReference type="NCBI Taxonomy" id="1093978"/>
    <lineage>
        <taxon>Eukaryota</taxon>
        <taxon>Metazoa</taxon>
        <taxon>Spiralia</taxon>
        <taxon>Lophotrochozoa</taxon>
        <taxon>Mollusca</taxon>
        <taxon>Gastropoda</taxon>
        <taxon>Heterobranchia</taxon>
        <taxon>Euthyneura</taxon>
        <taxon>Panpulmonata</taxon>
        <taxon>Sacoglossa</taxon>
        <taxon>Placobranchoidea</taxon>
        <taxon>Plakobranchidae</taxon>
        <taxon>Elysia</taxon>
    </lineage>
</organism>
<dbReference type="Proteomes" id="UP000762676">
    <property type="component" value="Unassembled WGS sequence"/>
</dbReference>
<feature type="region of interest" description="Disordered" evidence="1">
    <location>
        <begin position="3714"/>
        <end position="3746"/>
    </location>
</feature>
<feature type="region of interest" description="Disordered" evidence="1">
    <location>
        <begin position="946"/>
        <end position="993"/>
    </location>
</feature>
<feature type="compositionally biased region" description="Low complexity" evidence="1">
    <location>
        <begin position="590"/>
        <end position="608"/>
    </location>
</feature>
<name>A0AAV4FD18_9GAST</name>
<evidence type="ECO:0000313" key="3">
    <source>
        <dbReference type="Proteomes" id="UP000762676"/>
    </source>
</evidence>
<feature type="region of interest" description="Disordered" evidence="1">
    <location>
        <begin position="4040"/>
        <end position="4084"/>
    </location>
</feature>
<feature type="compositionally biased region" description="Polar residues" evidence="1">
    <location>
        <begin position="2121"/>
        <end position="2133"/>
    </location>
</feature>
<feature type="region of interest" description="Disordered" evidence="1">
    <location>
        <begin position="3166"/>
        <end position="3188"/>
    </location>
</feature>
<feature type="region of interest" description="Disordered" evidence="1">
    <location>
        <begin position="4859"/>
        <end position="4907"/>
    </location>
</feature>
<protein>
    <submittedName>
        <fullName evidence="2">Uncharacterized protein</fullName>
    </submittedName>
</protein>
<feature type="compositionally biased region" description="Basic residues" evidence="1">
    <location>
        <begin position="4890"/>
        <end position="4901"/>
    </location>
</feature>
<reference evidence="2 3" key="1">
    <citation type="journal article" date="2021" name="Elife">
        <title>Chloroplast acquisition without the gene transfer in kleptoplastic sea slugs, Plakobranchus ocellatus.</title>
        <authorList>
            <person name="Maeda T."/>
            <person name="Takahashi S."/>
            <person name="Yoshida T."/>
            <person name="Shimamura S."/>
            <person name="Takaki Y."/>
            <person name="Nagai Y."/>
            <person name="Toyoda A."/>
            <person name="Suzuki Y."/>
            <person name="Arimoto A."/>
            <person name="Ishii H."/>
            <person name="Satoh N."/>
            <person name="Nishiyama T."/>
            <person name="Hasebe M."/>
            <person name="Maruyama T."/>
            <person name="Minagawa J."/>
            <person name="Obokata J."/>
            <person name="Shigenobu S."/>
        </authorList>
    </citation>
    <scope>NUCLEOTIDE SEQUENCE [LARGE SCALE GENOMIC DNA]</scope>
</reference>
<feature type="region of interest" description="Disordered" evidence="1">
    <location>
        <begin position="1901"/>
        <end position="1932"/>
    </location>
</feature>
<feature type="compositionally biased region" description="Polar residues" evidence="1">
    <location>
        <begin position="4760"/>
        <end position="4784"/>
    </location>
</feature>
<feature type="compositionally biased region" description="Polar residues" evidence="1">
    <location>
        <begin position="2062"/>
        <end position="2071"/>
    </location>
</feature>
<feature type="region of interest" description="Disordered" evidence="1">
    <location>
        <begin position="3073"/>
        <end position="3111"/>
    </location>
</feature>
<feature type="compositionally biased region" description="Basic and acidic residues" evidence="1">
    <location>
        <begin position="1655"/>
        <end position="1667"/>
    </location>
</feature>
<proteinExistence type="predicted"/>
<feature type="region of interest" description="Disordered" evidence="1">
    <location>
        <begin position="4287"/>
        <end position="4319"/>
    </location>
</feature>
<feature type="region of interest" description="Disordered" evidence="1">
    <location>
        <begin position="2612"/>
        <end position="2633"/>
    </location>
</feature>
<feature type="compositionally biased region" description="Polar residues" evidence="1">
    <location>
        <begin position="617"/>
        <end position="629"/>
    </location>
</feature>
<feature type="compositionally biased region" description="Basic and acidic residues" evidence="1">
    <location>
        <begin position="4514"/>
        <end position="4524"/>
    </location>
</feature>
<feature type="region of interest" description="Disordered" evidence="1">
    <location>
        <begin position="396"/>
        <end position="429"/>
    </location>
</feature>
<feature type="compositionally biased region" description="Basic and acidic residues" evidence="1">
    <location>
        <begin position="1807"/>
        <end position="1824"/>
    </location>
</feature>
<feature type="compositionally biased region" description="Low complexity" evidence="1">
    <location>
        <begin position="1742"/>
        <end position="1756"/>
    </location>
</feature>
<feature type="compositionally biased region" description="Polar residues" evidence="1">
    <location>
        <begin position="213"/>
        <end position="236"/>
    </location>
</feature>
<feature type="compositionally biased region" description="Polar residues" evidence="1">
    <location>
        <begin position="1037"/>
        <end position="1048"/>
    </location>
</feature>
<feature type="region of interest" description="Disordered" evidence="1">
    <location>
        <begin position="1589"/>
        <end position="1681"/>
    </location>
</feature>
<feature type="compositionally biased region" description="Low complexity" evidence="1">
    <location>
        <begin position="1705"/>
        <end position="1732"/>
    </location>
</feature>
<feature type="compositionally biased region" description="Basic and acidic residues" evidence="1">
    <location>
        <begin position="5338"/>
        <end position="5351"/>
    </location>
</feature>
<feature type="region of interest" description="Disordered" evidence="1">
    <location>
        <begin position="2106"/>
        <end position="2145"/>
    </location>
</feature>
<feature type="compositionally biased region" description="Basic and acidic residues" evidence="1">
    <location>
        <begin position="962"/>
        <end position="972"/>
    </location>
</feature>
<feature type="compositionally biased region" description="Polar residues" evidence="1">
    <location>
        <begin position="4303"/>
        <end position="4314"/>
    </location>
</feature>
<feature type="region of interest" description="Disordered" evidence="1">
    <location>
        <begin position="2300"/>
        <end position="2320"/>
    </location>
</feature>
<feature type="region of interest" description="Disordered" evidence="1">
    <location>
        <begin position="4552"/>
        <end position="4579"/>
    </location>
</feature>
<feature type="compositionally biased region" description="Polar residues" evidence="1">
    <location>
        <begin position="1908"/>
        <end position="1927"/>
    </location>
</feature>
<feature type="region of interest" description="Disordered" evidence="1">
    <location>
        <begin position="2062"/>
        <end position="2081"/>
    </location>
</feature>
<dbReference type="EMBL" id="BMAT01007778">
    <property type="protein sequence ID" value="GFR71112.1"/>
    <property type="molecule type" value="Genomic_DNA"/>
</dbReference>
<feature type="compositionally biased region" description="Low complexity" evidence="1">
    <location>
        <begin position="1049"/>
        <end position="1060"/>
    </location>
</feature>
<feature type="compositionally biased region" description="Polar residues" evidence="1">
    <location>
        <begin position="4060"/>
        <end position="4076"/>
    </location>
</feature>
<feature type="region of interest" description="Disordered" evidence="1">
    <location>
        <begin position="4483"/>
        <end position="4530"/>
    </location>
</feature>
<feature type="compositionally biased region" description="Polar residues" evidence="1">
    <location>
        <begin position="974"/>
        <end position="985"/>
    </location>
</feature>
<sequence>MKNNNRTKVSKPLTLQHATNNRAASKSRLKEGPAPTKKKATPNKRPASSARIEGKRSPSVVSRPNAKAQISKSSSSHLGTSTSSRSTSSSSGLADTAMFSSNSLLKHPCKWEAVEIRYIDRDNRTRLKAAGSDDGGEVEQNRMSPRPPAAVASLAADDHCETEVGGKQQEPEVKKQTVVVEKLHVRNLLNTIREQCGDLNTSRLSEYRPARPNSISPKPKQTSGTHSNMPVDSYSENDADCSPPDSSLGCDSREGRSGRRGKPIQDCKNGYTSSGQFQKNGEEMENQIHRHHENHHRGCFLDEASVYRGNPNTADASTVSTSLSSYTSSHTRDQGTQLDSDPCTCSTGSCPSQRTLSSDMVDTIVICPKKQPIPCEKDHNPRVPVCPGPRRRLYHAEQLETRGTGNRQTSKQREGYYSETQGSKSFNNKYDPPVLSQEEIDCYKQIALRVLMDRKKLEQDHLRNKPGTVIRLHKNKNGATSDQQKMTTKAKTPQPTNKPNRFNSLSNNSLCRSRNRLKNVKPSEVATEEQPAEGSILSAARIKGQIEKHKRRMSQSPKPKDPLQTFRKRKVYPFSNGKYSQAYKNGKLASGSSQVSLGSSGKSNSGISKAGRREHNGSASSAQASTQPMSPLPWTLLNAMIKQGQKTKSGKSESIKHERNALNTKKHKLDKNILMYDEFHQIMLQTAKSLERSRTSTLRNLREKAPRLHAMKSREAASTDRPYPCLARSLESLSTKPIKSWKPAKSKQDKTVSAKTNCWMEPPRVTSTFISTFAKKKCASSQTSGIDQREQSAPRGPILQCVKQENSNTYFKGVKQQRRLQQQQQIAQQQQQSLERLSREQQVKNDTMKNSQLPVKQQQQAVSSVADLPTKESTLNKSPGEVINLGFNEMLRGILKSPTARATQALGSFHVNQTMNGENEPPNNTTTMTVDQILRCYQELFSGAKTSVTNENPQELNPPKQPEAKADKERQPFVKSSSSTNQARVPNSPAKAACPQKLMYSSAISTIHKPCQVDQSRHQTRSASVTSGDRKKLSGFRRQTQSSLNKINAPSSSRPSSPAHHSARARSRNDSLESQNSAERPKTTPIQQIQGNIKETEPDSIVTPKPSTCSKNSSEILDIAATIRNSNTFPNKQSGGDNCDCPKLSAQATGNTFSENSKNLTNLTGLKSITNKEIDPSVVEKDRLPQAEISSNDIKLEENSSKLDNAQESDVPFQNADNTQEMKKENPYLTVVPQESHTESNMKTLYLKFHHSQDQLSGQKLSGEFSEDSNDSKVFVSVSQPAIATNVDRLSDLGLTKPKTTKNLRVLSETTLQSAHIKKPPIPISRKTLLSGCTQHLNHFDDLSKRKVETEPLQNQPTSEGNQSKHSFSYDDAEPLTTSVMQQRRSGKETAPGKWENIKALEMRSQKYGLQDFDAAEFEQHSNKPYQCSFYAEVSNEPQTLETCPLYLKNGDLPTTLNSAKAGESLSDSGLWSRQRQLHDTWPSMFKDVQEMYLAPRSQPEKKQPNQESCGIGDGSPHADRNVSILPDASNVKFCPVQAKRVAETKLTQPTVPESLQNRYLNVDDDDEGQAQVSVIRSCGAVTRLASFSEGTNADEDSTPLTLRQKPPVSTVAKAPPPPLPKPRWKRIKKQRDVLESDSADESSQETTATTKVKGKSEAQLSRDSDKAASPGNISHSTCDENVVKQLQDRTVAKTCEMVLNQPQVTSDTVTTETTESKTLADSSEGSSHSSSQNDLVITRASPSSSQHSSWVLSSSWEEERKRKDKNSKSSSTSGTTSSAMNLIADRQERIVLGQKDTGEPFASRTGENRSMTDRDKWGHREPSSQEGSLTLVSEGTEKAKLSCYRLPYPPLDAGSSSPSAQGIRDLQVAFRWTQSCYCDTPLFGEGQQDSNGMLETNKASQFDDSKVTSNSLEDYSNKNTTSGGTDSSERNGIFFPYSQNCRLPDHETYAQDGHFVELKARPLASLEELRLSRVGRSIYAERRKICQGRQCGNSKGQFSGGDSRAHVLDDSQETCYTQTEETNHQPSISLGYISPQKAETRINPLVSTLPPSVLLRNTQLLDSQNPDTQTSSSSSSSCSRAYNNQVSSLHGNFLKSGLLKKYQQNISDSGTPTETDKCQQEPSNKRGSSFIPSNEGEGFSDKSMEKEVPCSVSVATKSPPVAVIESGEITQSKTLKEEKTDKKLHSGFSPFKNPALKTEHCQQPNRKGFPGPPLTLLSTTSGHFPALKKTQELQTGFEKPNSQKILPRGPNGEKFVTVLLNAAAQTSTTDLHSVHKTEETRYRLSNAAKVSSTTHKSFEDRSCAVQSQRAGPEFTTPIPMETDVSTRFESSPKRSLTRKCDALGYIERKVWENLELFLDSVKKEVNSGRKSANDKPTQSRKCSFSAPAHAVIFEDPAKVNFLENERNWPEESVDSVWRKGFFGLQKISTSPLIERTKGQVESNEMSPNISSRIKAYYPCDFVSSGMNYSSTEQNSRNRLNDESNCLTSPFLSPNLNSPQLVIREKQANVFSKLSPPKRSQISLKRSSSPPRELICSSRSTRQSPQLLSYRIDGSPSKYNANLLFPSRPPCATQNQSAALAGHPLTSGNPFCPPRFRLSSPEQKPLGGPSFATKANKVSSSCPSRPPRLSLFNSHRDKLNPMVIDTRLQVPPQASLPPVSTWAESVKDMSFRQPPRLVLTDEDINFLIKMSDKWEPPDKNKTNEILSMDFGDVCKCPTLKEGENLMVFSETTMVSPESLHEAVSGFSDVINEFREENKDVIERLTSPNAQFSSPSAAESHMPLISPEVLKHLKMSEALTRNLCKKYPVSSLPAACKILAGQGSNCDTKSESSTLSLDCSNCVSYSRYINPDEYVFCSKFCTTMRKDQTRLEQEVNSQPNEQNAKDNLESQGIPGNEGEKMSRPTFGKSLKSVTKNLLQSLLQTSMECGDQKTCSSTNVWDTINLLTSKMFELVANSKPFANKSARPPKRRIVIKRRGCVRMGKGLAHRSNKHVAKNHLTKSSTLQDGCYTEYQENTSGFNNSKNITLGDSCITKSLLGAQKNFIHQRISTSSHVKELPTMQAIYPAFKNAGTKNSVHANESKSSNNQNRKQKPSRKTEKKTKRDVPTGTDAKLIHEILSGRLALKTKKVKVDPGSALKVPEKWTRNGAFSDTTRRDLEKHKFSISKKGQAMRKNNFTQDDSTNEEITSDMDFTQSTLSFLKDSESNSSLNAKFVKGSRQGSVFELSLSSKDTLRDGFRIRQSDTKRRSPVTSCFSSNLSYLTSDHTEDESVSSLSFTETLSNPIHAGKHSYTCRRSLNNTRLCKEAINTTLSKGTIEDEDQTRKPDLSVTVACNNLNTKRKISHTQGCFGVCNIQNSKSVAGEPNVASELLFSNTQNSHNILSGLPRILPQIILEPLSADLYKDIRRLHISPRNNMHTDKGYTNQTESDMNRQILKVNRSPQASVGNCNRLSTLSDSKNSSCDQQLEEIPQVKTKGYRALEIMQGKSNDAPLTLDSPYIDSIEHLRGETEAGKDVFGVNLLLMAPADETQVFIGDILTGKNEEASYVSYNIVDGFHDKNRCVNEQESTHYPDEIDAEERMGEAYTFESFINGLDSPLPCATFCYPNNVIIYNEKCTTETGQFIHPNGNILFCSEKDLDVSSPERNTHPLVEEKDKAFVEIKELDEDGVHGIQGTAECSNFKDTKQKYRPYCPVETLSNTPHKNRKHLHMDAYHSNTAIPNNYRKKTSRKKSSSPSSYCRKGRRDSPKLHGARMKLLLASAKNTKSNAKVRKSASCESCVPVNKLQRRGHKGLVQGEQLPASVWLTESVDGLWPFPSSPITKPRRPGASLNSMEDFDVDTYDDLGSFITEMEDTSSSRTWDAHVEWETLCQGRYGQDCSMTFTRTSTDMISKSKLAQCCQPTPSSSSSIQLKPMVQVNTYVDNYTQVHKTLQEDPAPLRCQGEQTEFMGQMSDKSIQAEPDQGDSRGLDSALKFNTQKLKACRPSQSVAANTEGYSFTRLAQGAPPSDTFTHNIIQDLMKLSLTTFVESLLETKLKKDTNSVACQNEETPADRSGGGQRGSEGNASSKVVQTSSSIVAENPKTLDKETVLNSSQIKQSNMCEVSNTASSKEKLGFENALNTTPPLQALSKKWSKEKCCQKVSSPSAKEQGGITTLRDTEVDTDIKKSCTPDFQDLSSRKRSPLSVKESNQKFSILKTEGSLTPLNPKVNSMNHFIVDKRLEDNQLSTKTMLCPASNVDDLMTPTGQKFPSPVALENNPNTNSTADDTTHSTDHKVDMLVSLEKKNRKSPTLFIDSDKSEHHKCSLNSSKQPNSPEIETHKIESEVSLTNRKTDETTPPMKDSMCEVTTISSSSSSLVDYGGLKYVLSRESKALWKRLTILESSYENCDICKRQYKRTTGRSLSPQHMCPVKTYHSRPCRLHKSSKTSSRTQVAHAFKSTTGLERQFGKTVCGPCSKSSKPKCSRQLKLNNVDIDNAKEINSEGSSVLERTLETEGRNVTLSKQKDPCSTHLPTTNKDDQDSEKSPANRQTQIRLLNFPENIPHRTRLLLKRKMAQSPTEDGIPPSKKASQSSCHSTYPRETMDCPYYPRGKVIGGAYRRPGALRGGKTARMVQLFERSSSSSGKTPSYGSQSTRPWSPRSGSSGRSNNASCGYVYSNCSLRSGDVHGESKIDSVPPSRSLSNANVDCITPEPAAVGVTKNNMPPIHIFGSAGNYKPLYNLPLRHSVTTSNPGKLTLGRAPEPLSHKACFFFEKERDASDQVSPRSTVLLQSSCGTRGHASPTSRSEVPAVAEFPLRFQSSGGDRNKDMTNRDKRPTSRDGVDQEEIIVGDYQPQRQQSSPDADQCIRTLGNILCEMRNTFPEGKTHRQTTVSPRSGPPDLCRGGKPDLPRHSAHSLSPRRLRAHDESNSASLGSFAFEDIDRRVSGRRNKQLRRRFSPQAGKACTAEKVSEASIAESKTKILRPEIFCSSQRHQETEIKNFAPKISPVLNLIERRQINDDSCNCSPNSIEVKDPVYTVQSETDEVKIFNKSLELNPNANKDNTHTNKPCNKILAQKIGPVQMAASDRCATAKYRLNYYNTKEKTPDLASRDSLNATSIEATIPSKTVKCNEEASKFSKSLGVIKTSKFHHNGDTTHSFIHPRETSNQTDATEDKNIINKYLPRKEVRLAHSKLTDQIGHNHDSRAIGPDPSSPVFAVRDNLNNEIPSVVVKPPPGPSEVALYSLLAREKSPQPPPPADGNKTKGLKWLKINRSLASMLRNSKPCSSSAMDPGNIQQCHTASSETANIGQGKKCNINHSFTLSNEEFDSGSLVLEPKETKHSVIGRVGSLQRPLPPEQSSTHDQDKARKKFDLKNLLSFRKRSSSREKRKL</sequence>
<feature type="region of interest" description="Disordered" evidence="1">
    <location>
        <begin position="5323"/>
        <end position="5369"/>
    </location>
</feature>
<feature type="compositionally biased region" description="Polar residues" evidence="1">
    <location>
        <begin position="2518"/>
        <end position="2530"/>
    </location>
</feature>
<feature type="region of interest" description="Disordered" evidence="1">
    <location>
        <begin position="4760"/>
        <end position="4824"/>
    </location>
</feature>
<feature type="compositionally biased region" description="Low complexity" evidence="1">
    <location>
        <begin position="500"/>
        <end position="512"/>
    </location>
</feature>
<feature type="region of interest" description="Disordered" evidence="1">
    <location>
        <begin position="831"/>
        <end position="857"/>
    </location>
</feature>
<feature type="compositionally biased region" description="Low complexity" evidence="1">
    <location>
        <begin position="71"/>
        <end position="91"/>
    </location>
</feature>
<feature type="compositionally biased region" description="Low complexity" evidence="1">
    <location>
        <begin position="2619"/>
        <end position="2631"/>
    </location>
</feature>
<feature type="region of interest" description="Disordered" evidence="1">
    <location>
        <begin position="2871"/>
        <end position="2902"/>
    </location>
</feature>
<accession>A0AAV4FD18</accession>
<feature type="compositionally biased region" description="Basic and acidic residues" evidence="1">
    <location>
        <begin position="836"/>
        <end position="847"/>
    </location>
</feature>
<feature type="compositionally biased region" description="Basic residues" evidence="1">
    <location>
        <begin position="3722"/>
        <end position="3731"/>
    </location>
</feature>
<comment type="caution">
    <text evidence="2">The sequence shown here is derived from an EMBL/GenBank/DDBJ whole genome shotgun (WGS) entry which is preliminary data.</text>
</comment>
<feature type="region of interest" description="Disordered" evidence="1">
    <location>
        <begin position="1351"/>
        <end position="1395"/>
    </location>
</feature>
<feature type="region of interest" description="Disordered" evidence="1">
    <location>
        <begin position="1011"/>
        <end position="1111"/>
    </location>
</feature>
<feature type="region of interest" description="Disordered" evidence="1">
    <location>
        <begin position="2515"/>
        <end position="2542"/>
    </location>
</feature>
<feature type="region of interest" description="Disordered" evidence="1">
    <location>
        <begin position="1705"/>
        <end position="1830"/>
    </location>
</feature>
<gene>
    <name evidence="2" type="ORF">ElyMa_003803700</name>
</gene>
<feature type="region of interest" description="Disordered" evidence="1">
    <location>
        <begin position="1"/>
        <end position="93"/>
    </location>
</feature>
<feature type="region of interest" description="Disordered" evidence="1">
    <location>
        <begin position="474"/>
        <end position="572"/>
    </location>
</feature>